<sequence length="268" mass="30214">MTGNRGGLIGEEQVRAYQEDGIVCVRQAFSAEEVDFLRDVVTRDMAAPSRMGREATRDGSGRFFSDTFVWKHIPELEGFLRTSAAADLARALMKAEKTNLLFDQFLVKEPGTSTPTVWHHDMPYWPVNGDQVCTIWIALDPVTRDSGAVEYVKGSHRWGQRYKAEAFIDKDLYKEDLPPVPDIEAMRDTLSFAQYEMEPGDCTLHHGLTVHGAPGNKRSDRARRAYVIRWTGDDAYYYPRPNLQPMLEDPGIAPGGPLDCDLFPVMRG</sequence>
<dbReference type="RefSeq" id="WP_085884276.1">
    <property type="nucleotide sequence ID" value="NZ_FWFR01000002.1"/>
</dbReference>
<reference evidence="1 2" key="1">
    <citation type="submission" date="2017-03" db="EMBL/GenBank/DDBJ databases">
        <authorList>
            <person name="Afonso C.L."/>
            <person name="Miller P.J."/>
            <person name="Scott M.A."/>
            <person name="Spackman E."/>
            <person name="Goraichik I."/>
            <person name="Dimitrov K.M."/>
            <person name="Suarez D.L."/>
            <person name="Swayne D.E."/>
        </authorList>
    </citation>
    <scope>NUCLEOTIDE SEQUENCE [LARGE SCALE GENOMIC DNA]</scope>
    <source>
        <strain evidence="1 2">CECT 7691</strain>
    </source>
</reference>
<dbReference type="Pfam" id="PF05721">
    <property type="entry name" value="PhyH"/>
    <property type="match status" value="1"/>
</dbReference>
<keyword evidence="1" id="KW-0560">Oxidoreductase</keyword>
<proteinExistence type="predicted"/>
<keyword evidence="2" id="KW-1185">Reference proteome</keyword>
<dbReference type="OrthoDB" id="2560571at2"/>
<dbReference type="Gene3D" id="2.60.120.620">
    <property type="entry name" value="q2cbj1_9rhob like domain"/>
    <property type="match status" value="1"/>
</dbReference>
<dbReference type="Proteomes" id="UP000193200">
    <property type="component" value="Unassembled WGS sequence"/>
</dbReference>
<dbReference type="SUPFAM" id="SSF51197">
    <property type="entry name" value="Clavaminate synthase-like"/>
    <property type="match status" value="1"/>
</dbReference>
<dbReference type="GO" id="GO:0016706">
    <property type="term" value="F:2-oxoglutarate-dependent dioxygenase activity"/>
    <property type="evidence" value="ECO:0007669"/>
    <property type="project" value="UniProtKB-ARBA"/>
</dbReference>
<dbReference type="GO" id="GO:0005506">
    <property type="term" value="F:iron ion binding"/>
    <property type="evidence" value="ECO:0007669"/>
    <property type="project" value="UniProtKB-ARBA"/>
</dbReference>
<gene>
    <name evidence="1" type="ORF">OCH7691_02959</name>
</gene>
<dbReference type="EMBL" id="FWFR01000002">
    <property type="protein sequence ID" value="SLN64987.1"/>
    <property type="molecule type" value="Genomic_DNA"/>
</dbReference>
<dbReference type="InParanoid" id="A0A1Y5TJE4"/>
<dbReference type="PANTHER" id="PTHR20883">
    <property type="entry name" value="PHYTANOYL-COA DIOXYGENASE DOMAIN CONTAINING 1"/>
    <property type="match status" value="1"/>
</dbReference>
<dbReference type="InterPro" id="IPR008775">
    <property type="entry name" value="Phytyl_CoA_dOase-like"/>
</dbReference>
<dbReference type="AlphaFoldDB" id="A0A1Y5TJE4"/>
<name>A0A1Y5TJE4_9PROT</name>
<evidence type="ECO:0000313" key="1">
    <source>
        <dbReference type="EMBL" id="SLN64987.1"/>
    </source>
</evidence>
<organism evidence="1 2">
    <name type="scientific">Oceanibacterium hippocampi</name>
    <dbReference type="NCBI Taxonomy" id="745714"/>
    <lineage>
        <taxon>Bacteria</taxon>
        <taxon>Pseudomonadati</taxon>
        <taxon>Pseudomonadota</taxon>
        <taxon>Alphaproteobacteria</taxon>
        <taxon>Sneathiellales</taxon>
        <taxon>Sneathiellaceae</taxon>
        <taxon>Oceanibacterium</taxon>
    </lineage>
</organism>
<evidence type="ECO:0000313" key="2">
    <source>
        <dbReference type="Proteomes" id="UP000193200"/>
    </source>
</evidence>
<protein>
    <submittedName>
        <fullName evidence="1">Phytanoyl-CoA dioxygenase (PhyH)</fullName>
    </submittedName>
</protein>
<accession>A0A1Y5TJE4</accession>
<dbReference type="PANTHER" id="PTHR20883:SF49">
    <property type="entry name" value="PHYTANOYL-COA DIOXYGENASE"/>
    <property type="match status" value="1"/>
</dbReference>
<keyword evidence="1" id="KW-0223">Dioxygenase</keyword>